<dbReference type="OrthoDB" id="9801455at2"/>
<dbReference type="PANTHER" id="PTHR42812:SF5">
    <property type="entry name" value="ENDO-ARABINASE"/>
    <property type="match status" value="1"/>
</dbReference>
<evidence type="ECO:0000256" key="1">
    <source>
        <dbReference type="ARBA" id="ARBA00009865"/>
    </source>
</evidence>
<dbReference type="AlphaFoldDB" id="A0A2Y9C2V0"/>
<evidence type="ECO:0000313" key="9">
    <source>
        <dbReference type="EMBL" id="SSA36723.1"/>
    </source>
</evidence>
<protein>
    <submittedName>
        <fullName evidence="9">Glycosyl hydrolases family 43</fullName>
    </submittedName>
</protein>
<dbReference type="RefSeq" id="WP_110850881.1">
    <property type="nucleotide sequence ID" value="NZ_QKLZ01000001.1"/>
</dbReference>
<evidence type="ECO:0000256" key="2">
    <source>
        <dbReference type="ARBA" id="ARBA00022801"/>
    </source>
</evidence>
<feature type="chain" id="PRO_5039662534" evidence="8">
    <location>
        <begin position="19"/>
        <end position="329"/>
    </location>
</feature>
<feature type="site" description="Important for catalytic activity, responsible for pKa modulation of the active site Glu and correct orientation of both the proton donor and substrate" evidence="5">
    <location>
        <position position="164"/>
    </location>
</feature>
<evidence type="ECO:0000256" key="8">
    <source>
        <dbReference type="SAM" id="SignalP"/>
    </source>
</evidence>
<dbReference type="GO" id="GO:0005975">
    <property type="term" value="P:carbohydrate metabolic process"/>
    <property type="evidence" value="ECO:0007669"/>
    <property type="project" value="InterPro"/>
</dbReference>
<evidence type="ECO:0000256" key="4">
    <source>
        <dbReference type="PIRSR" id="PIRSR606710-1"/>
    </source>
</evidence>
<dbReference type="Proteomes" id="UP000250222">
    <property type="component" value="Unassembled WGS sequence"/>
</dbReference>
<keyword evidence="8" id="KW-0732">Signal</keyword>
<dbReference type="PANTHER" id="PTHR42812">
    <property type="entry name" value="BETA-XYLOSIDASE"/>
    <property type="match status" value="1"/>
</dbReference>
<keyword evidence="3 6" id="KW-0326">Glycosidase</keyword>
<dbReference type="Gene3D" id="2.115.10.20">
    <property type="entry name" value="Glycosyl hydrolase domain, family 43"/>
    <property type="match status" value="1"/>
</dbReference>
<dbReference type="InterPro" id="IPR006710">
    <property type="entry name" value="Glyco_hydro_43"/>
</dbReference>
<keyword evidence="10" id="KW-1185">Reference proteome</keyword>
<organism evidence="9 10">
    <name type="scientific">Georgenia satyanarayanai</name>
    <dbReference type="NCBI Taxonomy" id="860221"/>
    <lineage>
        <taxon>Bacteria</taxon>
        <taxon>Bacillati</taxon>
        <taxon>Actinomycetota</taxon>
        <taxon>Actinomycetes</taxon>
        <taxon>Micrococcales</taxon>
        <taxon>Bogoriellaceae</taxon>
        <taxon>Georgenia</taxon>
    </lineage>
</organism>
<dbReference type="PROSITE" id="PS51257">
    <property type="entry name" value="PROKAR_LIPOPROTEIN"/>
    <property type="match status" value="1"/>
</dbReference>
<dbReference type="CDD" id="cd08999">
    <property type="entry name" value="GH43_ABN-like"/>
    <property type="match status" value="1"/>
</dbReference>
<evidence type="ECO:0000256" key="7">
    <source>
        <dbReference type="SAM" id="MobiDB-lite"/>
    </source>
</evidence>
<feature type="active site" description="Proton acceptor" evidence="4">
    <location>
        <position position="52"/>
    </location>
</feature>
<dbReference type="EMBL" id="UETB01000001">
    <property type="protein sequence ID" value="SSA36723.1"/>
    <property type="molecule type" value="Genomic_DNA"/>
</dbReference>
<name>A0A2Y9C2V0_9MICO</name>
<keyword evidence="2 6" id="KW-0378">Hydrolase</keyword>
<dbReference type="Pfam" id="PF04616">
    <property type="entry name" value="Glyco_hydro_43"/>
    <property type="match status" value="1"/>
</dbReference>
<feature type="active site" description="Proton donor" evidence="4">
    <location>
        <position position="224"/>
    </location>
</feature>
<dbReference type="SUPFAM" id="SSF75005">
    <property type="entry name" value="Arabinanase/levansucrase/invertase"/>
    <property type="match status" value="1"/>
</dbReference>
<evidence type="ECO:0000256" key="5">
    <source>
        <dbReference type="PIRSR" id="PIRSR606710-2"/>
    </source>
</evidence>
<evidence type="ECO:0000256" key="6">
    <source>
        <dbReference type="RuleBase" id="RU361187"/>
    </source>
</evidence>
<evidence type="ECO:0000256" key="3">
    <source>
        <dbReference type="ARBA" id="ARBA00023295"/>
    </source>
</evidence>
<comment type="similarity">
    <text evidence="1 6">Belongs to the glycosyl hydrolase 43 family.</text>
</comment>
<dbReference type="GO" id="GO:0004553">
    <property type="term" value="F:hydrolase activity, hydrolyzing O-glycosyl compounds"/>
    <property type="evidence" value="ECO:0007669"/>
    <property type="project" value="InterPro"/>
</dbReference>
<gene>
    <name evidence="9" type="ORF">SAMN05216184_101385</name>
</gene>
<dbReference type="InterPro" id="IPR051795">
    <property type="entry name" value="Glycosyl_Hydrlase_43"/>
</dbReference>
<feature type="signal peptide" evidence="8">
    <location>
        <begin position="1"/>
        <end position="18"/>
    </location>
</feature>
<feature type="region of interest" description="Disordered" evidence="7">
    <location>
        <begin position="27"/>
        <end position="51"/>
    </location>
</feature>
<evidence type="ECO:0000313" key="10">
    <source>
        <dbReference type="Proteomes" id="UP000250222"/>
    </source>
</evidence>
<feature type="compositionally biased region" description="Low complexity" evidence="7">
    <location>
        <begin position="29"/>
        <end position="45"/>
    </location>
</feature>
<sequence length="329" mass="35231">MRRPGTTTTALACVVVLAACGGGTDDDAAAPAPSSSSPAEDVNPVIDDDFPDPDVLEVDGTYYAYGTNGNLRNVRVARSTDLEEWELLEDALPDLPRWVIPGKTWAPEVTELDDGSYALYFTATNYDPYAQCVGVATADAPEGPFTVVGEEMLVCPQEQGGAIDASTFTDTDGTRYLLWKNDGNAVGVDTWLHLAPLAPDGLSLTGEPERLLKQDQDWEGHLVEAPTLVERDGTYVLLYSANDYGGEQYAVGYATADAVAGPYTKADEPLLTTDATDGRFIGPGGQDVVTAPDGTDRLVFHSWYGDTSYRGVNVLPLEWDDGRPVVVVP</sequence>
<reference evidence="9 10" key="1">
    <citation type="submission" date="2016-10" db="EMBL/GenBank/DDBJ databases">
        <authorList>
            <person name="Cai Z."/>
        </authorList>
    </citation>
    <scope>NUCLEOTIDE SEQUENCE [LARGE SCALE GENOMIC DNA]</scope>
    <source>
        <strain evidence="9 10">CGMCC 1.10826</strain>
    </source>
</reference>
<accession>A0A2Y9C2V0</accession>
<dbReference type="InterPro" id="IPR023296">
    <property type="entry name" value="Glyco_hydro_beta-prop_sf"/>
</dbReference>
<proteinExistence type="inferred from homology"/>